<organism evidence="1 2">
    <name type="scientific">Popillia japonica</name>
    <name type="common">Japanese beetle</name>
    <dbReference type="NCBI Taxonomy" id="7064"/>
    <lineage>
        <taxon>Eukaryota</taxon>
        <taxon>Metazoa</taxon>
        <taxon>Ecdysozoa</taxon>
        <taxon>Arthropoda</taxon>
        <taxon>Hexapoda</taxon>
        <taxon>Insecta</taxon>
        <taxon>Pterygota</taxon>
        <taxon>Neoptera</taxon>
        <taxon>Endopterygota</taxon>
        <taxon>Coleoptera</taxon>
        <taxon>Polyphaga</taxon>
        <taxon>Scarabaeiformia</taxon>
        <taxon>Scarabaeidae</taxon>
        <taxon>Rutelinae</taxon>
        <taxon>Popillia</taxon>
    </lineage>
</organism>
<keyword evidence="2" id="KW-1185">Reference proteome</keyword>
<accession>A0AAW1KR36</accession>
<reference evidence="1 2" key="1">
    <citation type="journal article" date="2024" name="BMC Genomics">
        <title>De novo assembly and annotation of Popillia japonica's genome with initial clues to its potential as an invasive pest.</title>
        <authorList>
            <person name="Cucini C."/>
            <person name="Boschi S."/>
            <person name="Funari R."/>
            <person name="Cardaioli E."/>
            <person name="Iannotti N."/>
            <person name="Marturano G."/>
            <person name="Paoli F."/>
            <person name="Bruttini M."/>
            <person name="Carapelli A."/>
            <person name="Frati F."/>
            <person name="Nardi F."/>
        </authorList>
    </citation>
    <scope>NUCLEOTIDE SEQUENCE [LARGE SCALE GENOMIC DNA]</scope>
    <source>
        <strain evidence="1">DMR45628</strain>
    </source>
</reference>
<sequence length="157" mass="19319">MEDLKNVIVAEKYSQEIQDNFNKADDINTVESKWKKLEKSIKAATERQLTKQKGNRKKEWLDEECKTEIEKRKRLRIRLLESQKEIDKIKFQEQRKKVKRLCRQRKRRAMERKLRAMEDKYKRKEIRNFYKDAKEIRKGHNGRTIHYKNRINIKGKK</sequence>
<proteinExistence type="predicted"/>
<gene>
    <name evidence="1" type="ORF">QE152_g19548</name>
</gene>
<evidence type="ECO:0000313" key="1">
    <source>
        <dbReference type="EMBL" id="KAK9722660.1"/>
    </source>
</evidence>
<dbReference type="Proteomes" id="UP001458880">
    <property type="component" value="Unassembled WGS sequence"/>
</dbReference>
<dbReference type="EMBL" id="JASPKY010000186">
    <property type="protein sequence ID" value="KAK9722660.1"/>
    <property type="molecule type" value="Genomic_DNA"/>
</dbReference>
<name>A0AAW1KR36_POPJA</name>
<protein>
    <submittedName>
        <fullName evidence="1">Uncharacterized protein</fullName>
    </submittedName>
</protein>
<evidence type="ECO:0000313" key="2">
    <source>
        <dbReference type="Proteomes" id="UP001458880"/>
    </source>
</evidence>
<dbReference type="AlphaFoldDB" id="A0AAW1KR36"/>
<comment type="caution">
    <text evidence="1">The sequence shown here is derived from an EMBL/GenBank/DDBJ whole genome shotgun (WGS) entry which is preliminary data.</text>
</comment>